<evidence type="ECO:0000256" key="1">
    <source>
        <dbReference type="SAM" id="MobiDB-lite"/>
    </source>
</evidence>
<accession>A0A5D2CEG5</accession>
<name>A0A5D2CEG5_GOSDA</name>
<keyword evidence="2" id="KW-0812">Transmembrane</keyword>
<evidence type="ECO:0000256" key="2">
    <source>
        <dbReference type="SAM" id="Phobius"/>
    </source>
</evidence>
<evidence type="ECO:0000313" key="4">
    <source>
        <dbReference type="Proteomes" id="UP000323506"/>
    </source>
</evidence>
<dbReference type="Proteomes" id="UP000323506">
    <property type="component" value="Chromosome D05"/>
</dbReference>
<dbReference type="SMR" id="A0A5D2CEG5"/>
<feature type="transmembrane region" description="Helical" evidence="2">
    <location>
        <begin position="43"/>
        <end position="62"/>
    </location>
</feature>
<keyword evidence="2" id="KW-0472">Membrane</keyword>
<protein>
    <recommendedName>
        <fullName evidence="5">Transmembrane protein</fullName>
    </recommendedName>
</protein>
<organism evidence="3 4">
    <name type="scientific">Gossypium darwinii</name>
    <name type="common">Darwin's cotton</name>
    <name type="synonym">Gossypium barbadense var. darwinii</name>
    <dbReference type="NCBI Taxonomy" id="34276"/>
    <lineage>
        <taxon>Eukaryota</taxon>
        <taxon>Viridiplantae</taxon>
        <taxon>Streptophyta</taxon>
        <taxon>Embryophyta</taxon>
        <taxon>Tracheophyta</taxon>
        <taxon>Spermatophyta</taxon>
        <taxon>Magnoliopsida</taxon>
        <taxon>eudicotyledons</taxon>
        <taxon>Gunneridae</taxon>
        <taxon>Pentapetalae</taxon>
        <taxon>rosids</taxon>
        <taxon>malvids</taxon>
        <taxon>Malvales</taxon>
        <taxon>Malvaceae</taxon>
        <taxon>Malvoideae</taxon>
        <taxon>Gossypium</taxon>
    </lineage>
</organism>
<dbReference type="AlphaFoldDB" id="A0A5D2CEG5"/>
<keyword evidence="2" id="KW-1133">Transmembrane helix</keyword>
<evidence type="ECO:0008006" key="5">
    <source>
        <dbReference type="Google" id="ProtNLM"/>
    </source>
</evidence>
<gene>
    <name evidence="3" type="ORF">ES288_D05G115300v1</name>
</gene>
<sequence length="121" mass="14077">MKEDVKSWSQMESISPSMEPSSLPPPAELNFLHDTHFALHGEIWLVTVVLIFALFFAFVVFLPRLRLGRRSSESQASDSDDNITRRRNCPLTSSRKPRRFDNDEADQEQQYSNRINHKFPL</sequence>
<feature type="compositionally biased region" description="Low complexity" evidence="1">
    <location>
        <begin position="11"/>
        <end position="21"/>
    </location>
</feature>
<evidence type="ECO:0000313" key="3">
    <source>
        <dbReference type="EMBL" id="TYG67937.1"/>
    </source>
</evidence>
<feature type="region of interest" description="Disordered" evidence="1">
    <location>
        <begin position="1"/>
        <end position="25"/>
    </location>
</feature>
<reference evidence="3 4" key="1">
    <citation type="submission" date="2019-06" db="EMBL/GenBank/DDBJ databases">
        <title>WGS assembly of Gossypium darwinii.</title>
        <authorList>
            <person name="Chen Z.J."/>
            <person name="Sreedasyam A."/>
            <person name="Ando A."/>
            <person name="Song Q."/>
            <person name="De L."/>
            <person name="Hulse-Kemp A."/>
            <person name="Ding M."/>
            <person name="Ye W."/>
            <person name="Kirkbride R."/>
            <person name="Jenkins J."/>
            <person name="Plott C."/>
            <person name="Lovell J."/>
            <person name="Lin Y.-M."/>
            <person name="Vaughn R."/>
            <person name="Liu B."/>
            <person name="Li W."/>
            <person name="Simpson S."/>
            <person name="Scheffler B."/>
            <person name="Saski C."/>
            <person name="Grover C."/>
            <person name="Hu G."/>
            <person name="Conover J."/>
            <person name="Carlson J."/>
            <person name="Shu S."/>
            <person name="Boston L."/>
            <person name="Williams M."/>
            <person name="Peterson D."/>
            <person name="Mcgee K."/>
            <person name="Jones D."/>
            <person name="Wendel J."/>
            <person name="Stelly D."/>
            <person name="Grimwood J."/>
            <person name="Schmutz J."/>
        </authorList>
    </citation>
    <scope>NUCLEOTIDE SEQUENCE [LARGE SCALE GENOMIC DNA]</scope>
    <source>
        <strain evidence="3">1808015.09</strain>
    </source>
</reference>
<keyword evidence="4" id="KW-1185">Reference proteome</keyword>
<feature type="region of interest" description="Disordered" evidence="1">
    <location>
        <begin position="69"/>
        <end position="121"/>
    </location>
</feature>
<dbReference type="EMBL" id="CM017705">
    <property type="protein sequence ID" value="TYG67937.1"/>
    <property type="molecule type" value="Genomic_DNA"/>
</dbReference>
<proteinExistence type="predicted"/>